<protein>
    <submittedName>
        <fullName evidence="2">Uncharacterized protein</fullName>
    </submittedName>
</protein>
<feature type="region of interest" description="Disordered" evidence="1">
    <location>
        <begin position="36"/>
        <end position="65"/>
    </location>
</feature>
<evidence type="ECO:0000256" key="1">
    <source>
        <dbReference type="SAM" id="MobiDB-lite"/>
    </source>
</evidence>
<name>A0A6C0HMS8_9ZZZZ</name>
<evidence type="ECO:0000313" key="2">
    <source>
        <dbReference type="EMBL" id="QHT81677.1"/>
    </source>
</evidence>
<sequence length="65" mass="7315">MICCKNGCGYWNRDVNGATNIYKIAYNAINNKERPNYLSRSNNTSTGLDEPVKPKFTRSVKGKPC</sequence>
<feature type="compositionally biased region" description="Polar residues" evidence="1">
    <location>
        <begin position="38"/>
        <end position="47"/>
    </location>
</feature>
<feature type="compositionally biased region" description="Basic residues" evidence="1">
    <location>
        <begin position="55"/>
        <end position="65"/>
    </location>
</feature>
<proteinExistence type="predicted"/>
<accession>A0A6C0HMS8</accession>
<dbReference type="EMBL" id="MN739987">
    <property type="protein sequence ID" value="QHT81677.1"/>
    <property type="molecule type" value="Genomic_DNA"/>
</dbReference>
<reference evidence="2" key="1">
    <citation type="journal article" date="2020" name="Nature">
        <title>Giant virus diversity and host interactions through global metagenomics.</title>
        <authorList>
            <person name="Schulz F."/>
            <person name="Roux S."/>
            <person name="Paez-Espino D."/>
            <person name="Jungbluth S."/>
            <person name="Walsh D.A."/>
            <person name="Denef V.J."/>
            <person name="McMahon K.D."/>
            <person name="Konstantinidis K.T."/>
            <person name="Eloe-Fadrosh E.A."/>
            <person name="Kyrpides N.C."/>
            <person name="Woyke T."/>
        </authorList>
    </citation>
    <scope>NUCLEOTIDE SEQUENCE</scope>
    <source>
        <strain evidence="2">GVMAG-M-3300023184-13</strain>
    </source>
</reference>
<dbReference type="AlphaFoldDB" id="A0A6C0HMS8"/>
<organism evidence="2">
    <name type="scientific">viral metagenome</name>
    <dbReference type="NCBI Taxonomy" id="1070528"/>
    <lineage>
        <taxon>unclassified sequences</taxon>
        <taxon>metagenomes</taxon>
        <taxon>organismal metagenomes</taxon>
    </lineage>
</organism>